<dbReference type="EMBL" id="CP163431">
    <property type="protein sequence ID" value="XDQ07635.1"/>
    <property type="molecule type" value="Genomic_DNA"/>
</dbReference>
<dbReference type="Pfam" id="PF09344">
    <property type="entry name" value="Cas_CT1975"/>
    <property type="match status" value="1"/>
</dbReference>
<gene>
    <name evidence="2" type="primary">cas7e</name>
    <name evidence="2" type="ORF">AB5J58_48995</name>
</gene>
<dbReference type="RefSeq" id="WP_369192406.1">
    <property type="nucleotide sequence ID" value="NZ_CP163431.1"/>
</dbReference>
<evidence type="ECO:0000313" key="2">
    <source>
        <dbReference type="EMBL" id="XDQ07635.1"/>
    </source>
</evidence>
<dbReference type="InterPro" id="IPR010148">
    <property type="entry name" value="CRISPR-assoc_prot_CT1975"/>
</dbReference>
<dbReference type="AlphaFoldDB" id="A0AB39MME6"/>
<organism evidence="2">
    <name type="scientific">Streptomyces sp. R08</name>
    <dbReference type="NCBI Taxonomy" id="3238624"/>
    <lineage>
        <taxon>Bacteria</taxon>
        <taxon>Bacillati</taxon>
        <taxon>Actinomycetota</taxon>
        <taxon>Actinomycetes</taxon>
        <taxon>Kitasatosporales</taxon>
        <taxon>Streptomycetaceae</taxon>
        <taxon>Streptomyces</taxon>
    </lineage>
</organism>
<protein>
    <submittedName>
        <fullName evidence="2">Type I-E CRISPR-associated protein Cas7/Cse4/CasC</fullName>
    </submittedName>
</protein>
<name>A0AB39MME6_9ACTN</name>
<sequence length="405" mass="43739">MAAYAPARYIDLHALHPLPASVLNRGEDDLPKTLQLGGAVRAMVSSQSWKRAIRLRMETDLDEHAARTRMLPLRVADELRAAGWPADLAAFAGAQVVRSATREGLKTEEQQGGITSVTLYLPRTVLEDLTALCAQHREQLEEALATEQAHKTPQTEGGAKSTRGKPKKEKTQAVLPTPAVAALIRRRTATINLFGRMLAEVPDAQVDGAVQMAHAFCVHQSSQQPDYFTAVEDWSLPHEAGSAHLQTAFFTTGLLYRYATVNLTELTRNLDGDHDQALHLVELFAESFIDVMPGAKKTATAPHTYPHLVHYAVRDRRPVSLAAAFEQPVKSAPGGGYITPALHALSQHAGALNRLLGTRRLIGSGYATAHDAPLDHLGTVHAGFDELTSALTQMAAQPAPALAAV</sequence>
<dbReference type="NCBIfam" id="TIGR01869">
    <property type="entry name" value="casC_Cse4"/>
    <property type="match status" value="1"/>
</dbReference>
<reference evidence="2" key="1">
    <citation type="submission" date="2024-07" db="EMBL/GenBank/DDBJ databases">
        <authorList>
            <person name="Yu S.T."/>
        </authorList>
    </citation>
    <scope>NUCLEOTIDE SEQUENCE</scope>
    <source>
        <strain evidence="2">R08</strain>
    </source>
</reference>
<feature type="region of interest" description="Disordered" evidence="1">
    <location>
        <begin position="144"/>
        <end position="172"/>
    </location>
</feature>
<accession>A0AB39MME6</accession>
<evidence type="ECO:0000256" key="1">
    <source>
        <dbReference type="SAM" id="MobiDB-lite"/>
    </source>
</evidence>
<proteinExistence type="predicted"/>